<feature type="compositionally biased region" description="Basic and acidic residues" evidence="1">
    <location>
        <begin position="357"/>
        <end position="366"/>
    </location>
</feature>
<feature type="compositionally biased region" description="Basic and acidic residues" evidence="1">
    <location>
        <begin position="375"/>
        <end position="384"/>
    </location>
</feature>
<keyword evidence="2" id="KW-0812">Transmembrane</keyword>
<feature type="compositionally biased region" description="Basic and acidic residues" evidence="1">
    <location>
        <begin position="212"/>
        <end position="221"/>
    </location>
</feature>
<dbReference type="InterPro" id="IPR007110">
    <property type="entry name" value="Ig-like_dom"/>
</dbReference>
<dbReference type="InterPro" id="IPR032675">
    <property type="entry name" value="LRR_dom_sf"/>
</dbReference>
<feature type="compositionally biased region" description="Polar residues" evidence="1">
    <location>
        <begin position="613"/>
        <end position="625"/>
    </location>
</feature>
<dbReference type="PROSITE" id="PS50835">
    <property type="entry name" value="IG_LIKE"/>
    <property type="match status" value="1"/>
</dbReference>
<evidence type="ECO:0000259" key="3">
    <source>
        <dbReference type="PROSITE" id="PS50835"/>
    </source>
</evidence>
<dbReference type="Gene3D" id="2.60.40.10">
    <property type="entry name" value="Immunoglobulins"/>
    <property type="match status" value="1"/>
</dbReference>
<feature type="region of interest" description="Disordered" evidence="1">
    <location>
        <begin position="196"/>
        <end position="221"/>
    </location>
</feature>
<keyword evidence="2" id="KW-0472">Membrane</keyword>
<dbReference type="AlphaFoldDB" id="A0A8K0EWZ2"/>
<feature type="compositionally biased region" description="Basic residues" evidence="1">
    <location>
        <begin position="450"/>
        <end position="462"/>
    </location>
</feature>
<dbReference type="Gene3D" id="3.80.10.10">
    <property type="entry name" value="Ribonuclease Inhibitor"/>
    <property type="match status" value="1"/>
</dbReference>
<dbReference type="InterPro" id="IPR013783">
    <property type="entry name" value="Ig-like_fold"/>
</dbReference>
<evidence type="ECO:0000313" key="5">
    <source>
        <dbReference type="Proteomes" id="UP000838412"/>
    </source>
</evidence>
<dbReference type="EMBL" id="OV696692">
    <property type="protein sequence ID" value="CAH1269148.1"/>
    <property type="molecule type" value="Genomic_DNA"/>
</dbReference>
<feature type="region of interest" description="Disordered" evidence="1">
    <location>
        <begin position="262"/>
        <end position="471"/>
    </location>
</feature>
<dbReference type="InterPro" id="IPR036179">
    <property type="entry name" value="Ig-like_dom_sf"/>
</dbReference>
<reference evidence="4" key="1">
    <citation type="submission" date="2022-01" db="EMBL/GenBank/DDBJ databases">
        <authorList>
            <person name="Braso-Vives M."/>
        </authorList>
    </citation>
    <scope>NUCLEOTIDE SEQUENCE</scope>
</reference>
<dbReference type="Proteomes" id="UP000838412">
    <property type="component" value="Chromosome 7"/>
</dbReference>
<feature type="transmembrane region" description="Helical" evidence="2">
    <location>
        <begin position="234"/>
        <end position="256"/>
    </location>
</feature>
<organism evidence="4 5">
    <name type="scientific">Branchiostoma lanceolatum</name>
    <name type="common">Common lancelet</name>
    <name type="synonym">Amphioxus lanceolatum</name>
    <dbReference type="NCBI Taxonomy" id="7740"/>
    <lineage>
        <taxon>Eukaryota</taxon>
        <taxon>Metazoa</taxon>
        <taxon>Chordata</taxon>
        <taxon>Cephalochordata</taxon>
        <taxon>Leptocardii</taxon>
        <taxon>Amphioxiformes</taxon>
        <taxon>Branchiostomatidae</taxon>
        <taxon>Branchiostoma</taxon>
    </lineage>
</organism>
<feature type="region of interest" description="Disordered" evidence="1">
    <location>
        <begin position="484"/>
        <end position="651"/>
    </location>
</feature>
<keyword evidence="5" id="KW-1185">Reference proteome</keyword>
<evidence type="ECO:0000313" key="4">
    <source>
        <dbReference type="EMBL" id="CAH1269148.1"/>
    </source>
</evidence>
<accession>A0A8K0EWZ2</accession>
<protein>
    <submittedName>
        <fullName evidence="4">Hypp4108 protein</fullName>
    </submittedName>
</protein>
<evidence type="ECO:0000256" key="1">
    <source>
        <dbReference type="SAM" id="MobiDB-lite"/>
    </source>
</evidence>
<keyword evidence="2" id="KW-1133">Transmembrane helix</keyword>
<feature type="compositionally biased region" description="Basic and acidic residues" evidence="1">
    <location>
        <begin position="411"/>
        <end position="420"/>
    </location>
</feature>
<feature type="compositionally biased region" description="Basic and acidic residues" evidence="1">
    <location>
        <begin position="393"/>
        <end position="402"/>
    </location>
</feature>
<feature type="domain" description="Ig-like" evidence="3">
    <location>
        <begin position="79"/>
        <end position="182"/>
    </location>
</feature>
<evidence type="ECO:0000256" key="2">
    <source>
        <dbReference type="SAM" id="Phobius"/>
    </source>
</evidence>
<sequence>MLAISDNPFTSIFDVSELKHISWLMLSRNKIQCDCRLRQIKRWILANELSVWISCIVKATGKIKHVRYIQWDDLRCSSPDVSVIVDNGTVTGNASLTCQTDCLDGLTFSWITPSGHHSSSSYEDSKNYIRENKSSCKGSPVTTLETRRMCFSVLSISTVGNDTDGIYTCQVKADHAANASVSVFLTVDDIETVDRAPTPELLTTSRNTTEPAGDKDVEEGTAHCPGHGLSTSQLIFAVLGSFCGFYVIVGVVAACVSKCKEGRQKDNAGGQGDAANRHYENDDQFSDTDGASEHDYENDDQFSDTDGSSEHDYENDDQFSDTDGSSEHDYENDDQFSDTDGSSEHDYENDDQFSDTDGARGGHTYENDDQLSDTDVARGGHAYENDDQLSDTDVARGGHAYENDDQFSDTDGAKGGHYENDDQFSDDDVSKHSHKAIPGEKTMSSTDKARRARRLHSRRALVKAREIPSNDRAKAIANTVAVHAEAQSGGHYDNERSGKSFGRRCSGNKARTTANNVACDEEEQSAGHYDNDRKIKGLTLSKTPKTDDDSDSDHDYMSLPPNGPTEGDTGGVQCESTPVVMDPASASDHGYMTLPGTENSDEQQEEHLKDGQVSGSITSSSNTEGNPDHTYVPIPQSRKSDEQQEDLYGTE</sequence>
<name>A0A8K0EWZ2_BRALA</name>
<feature type="compositionally biased region" description="Polar residues" evidence="1">
    <location>
        <begin position="201"/>
        <end position="210"/>
    </location>
</feature>
<dbReference type="SUPFAM" id="SSF48726">
    <property type="entry name" value="Immunoglobulin"/>
    <property type="match status" value="1"/>
</dbReference>
<proteinExistence type="predicted"/>
<gene>
    <name evidence="4" type="primary">Hypp4108</name>
    <name evidence="4" type="ORF">BLAG_LOCUS21885</name>
</gene>